<evidence type="ECO:0000259" key="3">
    <source>
        <dbReference type="Pfam" id="PF06276"/>
    </source>
</evidence>
<proteinExistence type="inferred from homology"/>
<feature type="domain" description="Aerobactin siderophore biosynthesis IucA/IucC N-terminal" evidence="2">
    <location>
        <begin position="163"/>
        <end position="373"/>
    </location>
</feature>
<organism evidence="4 5">
    <name type="scientific">Shewanella vesiculosa</name>
    <dbReference type="NCBI Taxonomy" id="518738"/>
    <lineage>
        <taxon>Bacteria</taxon>
        <taxon>Pseudomonadati</taxon>
        <taxon>Pseudomonadota</taxon>
        <taxon>Gammaproteobacteria</taxon>
        <taxon>Alteromonadales</taxon>
        <taxon>Shewanellaceae</taxon>
        <taxon>Shewanella</taxon>
    </lineage>
</organism>
<name>A0ABV0FV40_9GAMM</name>
<dbReference type="PANTHER" id="PTHR34384">
    <property type="entry name" value="L-2,3-DIAMINOPROPANOATE--CITRATE LIGASE"/>
    <property type="match status" value="1"/>
</dbReference>
<dbReference type="Gene3D" id="1.10.510.40">
    <property type="match status" value="1"/>
</dbReference>
<dbReference type="Pfam" id="PF04183">
    <property type="entry name" value="IucA_IucC"/>
    <property type="match status" value="1"/>
</dbReference>
<dbReference type="InterPro" id="IPR037455">
    <property type="entry name" value="LucA/IucC-like"/>
</dbReference>
<dbReference type="Pfam" id="PF06276">
    <property type="entry name" value="FhuF"/>
    <property type="match status" value="1"/>
</dbReference>
<dbReference type="InterPro" id="IPR007310">
    <property type="entry name" value="Aerobactin_biosyn_IucA/IucC_N"/>
</dbReference>
<dbReference type="PANTHER" id="PTHR34384:SF5">
    <property type="entry name" value="L-2,3-DIAMINOPROPANOATE--CITRATE LIGASE"/>
    <property type="match status" value="1"/>
</dbReference>
<gene>
    <name evidence="4" type="ORF">ABHN84_16135</name>
</gene>
<evidence type="ECO:0000313" key="5">
    <source>
        <dbReference type="Proteomes" id="UP001477278"/>
    </source>
</evidence>
<dbReference type="EMBL" id="JBDPZN010000007">
    <property type="protein sequence ID" value="MEO3683806.1"/>
    <property type="molecule type" value="Genomic_DNA"/>
</dbReference>
<feature type="domain" description="Aerobactin siderophore biosynthesis IucA/IucC-like C-terminal" evidence="3">
    <location>
        <begin position="398"/>
        <end position="557"/>
    </location>
</feature>
<dbReference type="InterPro" id="IPR022770">
    <property type="entry name" value="IucA/IucC-like_C"/>
</dbReference>
<evidence type="ECO:0000256" key="1">
    <source>
        <dbReference type="ARBA" id="ARBA00007832"/>
    </source>
</evidence>
<accession>A0ABV0FV40</accession>
<dbReference type="RefSeq" id="WP_347690642.1">
    <property type="nucleotide sequence ID" value="NZ_JBDPZN010000007.1"/>
</dbReference>
<reference evidence="4 5" key="1">
    <citation type="submission" date="2024-05" db="EMBL/GenBank/DDBJ databases">
        <title>Genome sequencing of Marine Estuary Bacteria, Shewanella vesiculosa and S. baltica, and Pseudomonas syringae.</title>
        <authorList>
            <person name="Gurung A."/>
            <person name="Maclea K.S."/>
        </authorList>
    </citation>
    <scope>NUCLEOTIDE SEQUENCE [LARGE SCALE GENOMIC DNA]</scope>
    <source>
        <strain evidence="4 5">1A</strain>
    </source>
</reference>
<evidence type="ECO:0000313" key="4">
    <source>
        <dbReference type="EMBL" id="MEO3683806.1"/>
    </source>
</evidence>
<comment type="caution">
    <text evidence="4">The sequence shown here is derived from an EMBL/GenBank/DDBJ whole genome shotgun (WGS) entry which is preliminary data.</text>
</comment>
<sequence>MTTDKQYIGQRIIDACLRENVCELISKGEIVAAIPPALNRHWPDAMPAAWLKVSHFSQRVIYVPVTASQYMQTWRAVSDTWLSHKLTNKNDTPLYQQGYQAWLTELAADLPSESNALFLDYIAEADCAVSHRALCRQAFNARKEALSVPLSTMKDWHKSMLFSDQVASYLDHPYYPTARAKVGFDSQAMTLFAPEFAAQFELYWLAISKELVTLTSSVPECWPSMTEVGLDESLTDTHCLFPLHPLTALSLDVLPEGVLLAPQSALTVQASLSVRTLAVVNTPGVHIKVPLLMATLGAKNIRSIKPSTLYDGHWFERTLTALAQRDDVLGESIEHVDEQHGGHLGDHKLFAYIVRRYPPTMQDKQLVPVAALASVMPDGRLYLVHLADRYYQGHWDVWFSQYLQLMLKVHLRLWLKYGIALESNQQNAILAYHQDSRLSLVMKDNDSARLLLSRYQASLSKAEALEHDAAQLIDRRIIVNDDQALAQMFTTITLQLDIAAIIEAIAEAGMAPAWQLYRQLRDCLIDQLASLQAQGIETDYARNYLLNQPMLPVKYLLCSGSLLSKAQSGATDVNKFYGQSAPNFLRASREQSQLEQHDEDVLTLGEAVV</sequence>
<comment type="similarity">
    <text evidence="1">Belongs to the IucA/IucC family.</text>
</comment>
<protein>
    <submittedName>
        <fullName evidence="4">IucA/IucC family protein</fullName>
    </submittedName>
</protein>
<keyword evidence="5" id="KW-1185">Reference proteome</keyword>
<dbReference type="Proteomes" id="UP001477278">
    <property type="component" value="Unassembled WGS sequence"/>
</dbReference>
<evidence type="ECO:0000259" key="2">
    <source>
        <dbReference type="Pfam" id="PF04183"/>
    </source>
</evidence>